<evidence type="ECO:0000256" key="2">
    <source>
        <dbReference type="ARBA" id="ARBA00022475"/>
    </source>
</evidence>
<evidence type="ECO:0000256" key="4">
    <source>
        <dbReference type="ARBA" id="ARBA00023004"/>
    </source>
</evidence>
<reference evidence="9 10" key="1">
    <citation type="journal article" date="2014" name="Genome Announc.">
        <title>Complete Genome Sequence of Amino Acid-Utilizing Eubacterium acidaminophilum al-2 (DSM 3953).</title>
        <authorList>
            <person name="Poehlein A."/>
            <person name="Andreesen J.R."/>
            <person name="Daniel R."/>
        </authorList>
    </citation>
    <scope>NUCLEOTIDE SEQUENCE [LARGE SCALE GENOMIC DNA]</scope>
    <source>
        <strain evidence="9 10">DSM 3953</strain>
        <plasmid evidence="10">Plasmid EAL2_808p</plasmid>
    </source>
</reference>
<geneLocation type="plasmid" evidence="9 10">
    <name>EAL2_808p</name>
</geneLocation>
<dbReference type="PROSITE" id="PS51379">
    <property type="entry name" value="4FE4S_FER_2"/>
    <property type="match status" value="2"/>
</dbReference>
<feature type="domain" description="4Fe-4S ferredoxin-type" evidence="8">
    <location>
        <begin position="210"/>
        <end position="238"/>
    </location>
</feature>
<dbReference type="AlphaFoldDB" id="W8TA27"/>
<keyword evidence="7" id="KW-1133">Transmembrane helix</keyword>
<name>W8TA27_PEPAC</name>
<keyword evidence="5" id="KW-0411">Iron-sulfur</keyword>
<keyword evidence="4" id="KW-0408">Iron</keyword>
<dbReference type="PATRIC" id="fig|1286171.3.peg.2417"/>
<keyword evidence="6 7" id="KW-0472">Membrane</keyword>
<evidence type="ECO:0000256" key="6">
    <source>
        <dbReference type="ARBA" id="ARBA00023136"/>
    </source>
</evidence>
<keyword evidence="2" id="KW-1003">Cell membrane</keyword>
<evidence type="ECO:0000256" key="5">
    <source>
        <dbReference type="ARBA" id="ARBA00023014"/>
    </source>
</evidence>
<organism evidence="9 10">
    <name type="scientific">Peptoclostridium acidaminophilum DSM 3953</name>
    <dbReference type="NCBI Taxonomy" id="1286171"/>
    <lineage>
        <taxon>Bacteria</taxon>
        <taxon>Bacillati</taxon>
        <taxon>Bacillota</taxon>
        <taxon>Clostridia</taxon>
        <taxon>Peptostreptococcales</taxon>
        <taxon>Peptoclostridiaceae</taxon>
        <taxon>Peptoclostridium</taxon>
    </lineage>
</organism>
<dbReference type="EMBL" id="CP007453">
    <property type="protein sequence ID" value="AHM57745.1"/>
    <property type="molecule type" value="Genomic_DNA"/>
</dbReference>
<protein>
    <submittedName>
        <fullName evidence="9">Putative electron transport protein YccM</fullName>
    </submittedName>
</protein>
<dbReference type="PANTHER" id="PTHR30224:SF4">
    <property type="entry name" value="ELECTRON TRANSPORT PROTEIN YCCM-RELATED"/>
    <property type="match status" value="1"/>
</dbReference>
<proteinExistence type="predicted"/>
<comment type="subcellular location">
    <subcellularLocation>
        <location evidence="1">Cell membrane</location>
    </subcellularLocation>
</comment>
<dbReference type="PROSITE" id="PS00198">
    <property type="entry name" value="4FE4S_FER_1"/>
    <property type="match status" value="1"/>
</dbReference>
<keyword evidence="10" id="KW-1185">Reference proteome</keyword>
<gene>
    <name evidence="9" type="primary">yccM</name>
    <name evidence="9" type="ORF">EAL2_808p02400</name>
</gene>
<evidence type="ECO:0000259" key="8">
    <source>
        <dbReference type="PROSITE" id="PS51379"/>
    </source>
</evidence>
<evidence type="ECO:0000313" key="9">
    <source>
        <dbReference type="EMBL" id="AHM57745.1"/>
    </source>
</evidence>
<dbReference type="GO" id="GO:0005886">
    <property type="term" value="C:plasma membrane"/>
    <property type="evidence" value="ECO:0007669"/>
    <property type="project" value="UniProtKB-SubCell"/>
</dbReference>
<keyword evidence="9" id="KW-0614">Plasmid</keyword>
<sequence length="275" mass="30891">MKKKITIRLASQVLFFALIGLISLNHYLDDIGTKIPFIGAASLHAICPFGGVAAFLALFQYDVMIPKIHNSSFVIMLIILFMGILFGPVVCSYMCPLGSIQEWIGNIGKKLFKKKYNNFMPTFIDKVLRYLRYGVLAFVVYLTTNSLKLVFLEVDPYYALFNFWSDEATLGGLLVLAATLTLSIFVERPWCKYACPFGALIGLTNLFSIFKIRRNSLTCINCKKCTRICPMNIDVSNKSIVTDHQCIRCGQCTSEFACPVPSTVELKFKNYGEGK</sequence>
<feature type="transmembrane region" description="Helical" evidence="7">
    <location>
        <begin position="37"/>
        <end position="61"/>
    </location>
</feature>
<keyword evidence="3" id="KW-0479">Metal-binding</keyword>
<keyword evidence="7" id="KW-0812">Transmembrane</keyword>
<dbReference type="RefSeq" id="WP_242842535.1">
    <property type="nucleotide sequence ID" value="NZ_CP007453.1"/>
</dbReference>
<dbReference type="Pfam" id="PF12801">
    <property type="entry name" value="Fer4_5"/>
    <property type="match status" value="2"/>
</dbReference>
<dbReference type="SUPFAM" id="SSF54862">
    <property type="entry name" value="4Fe-4S ferredoxins"/>
    <property type="match status" value="1"/>
</dbReference>
<dbReference type="InterPro" id="IPR052378">
    <property type="entry name" value="NosR_regulator"/>
</dbReference>
<accession>W8TA27</accession>
<dbReference type="GO" id="GO:0046872">
    <property type="term" value="F:metal ion binding"/>
    <property type="evidence" value="ECO:0007669"/>
    <property type="project" value="UniProtKB-KW"/>
</dbReference>
<dbReference type="Proteomes" id="UP000019591">
    <property type="component" value="Plasmid EAL2_808p"/>
</dbReference>
<dbReference type="GO" id="GO:0051536">
    <property type="term" value="F:iron-sulfur cluster binding"/>
    <property type="evidence" value="ECO:0007669"/>
    <property type="project" value="UniProtKB-KW"/>
</dbReference>
<feature type="transmembrane region" description="Helical" evidence="7">
    <location>
        <begin position="6"/>
        <end position="25"/>
    </location>
</feature>
<feature type="domain" description="4Fe-4S ferredoxin-type" evidence="8">
    <location>
        <begin position="239"/>
        <end position="269"/>
    </location>
</feature>
<evidence type="ECO:0000256" key="3">
    <source>
        <dbReference type="ARBA" id="ARBA00022723"/>
    </source>
</evidence>
<feature type="transmembrane region" description="Helical" evidence="7">
    <location>
        <begin position="73"/>
        <end position="95"/>
    </location>
</feature>
<dbReference type="InterPro" id="IPR017900">
    <property type="entry name" value="4Fe4S_Fe_S_CS"/>
</dbReference>
<feature type="transmembrane region" description="Helical" evidence="7">
    <location>
        <begin position="193"/>
        <end position="212"/>
    </location>
</feature>
<evidence type="ECO:0000313" key="10">
    <source>
        <dbReference type="Proteomes" id="UP000019591"/>
    </source>
</evidence>
<evidence type="ECO:0000256" key="1">
    <source>
        <dbReference type="ARBA" id="ARBA00004236"/>
    </source>
</evidence>
<dbReference type="eggNOG" id="COG0348">
    <property type="taxonomic scope" value="Bacteria"/>
</dbReference>
<feature type="transmembrane region" description="Helical" evidence="7">
    <location>
        <begin position="130"/>
        <end position="148"/>
    </location>
</feature>
<dbReference type="PANTHER" id="PTHR30224">
    <property type="entry name" value="ELECTRON TRANSPORT PROTEIN"/>
    <property type="match status" value="1"/>
</dbReference>
<dbReference type="KEGG" id="eac:EAL2_808p02400"/>
<feature type="transmembrane region" description="Helical" evidence="7">
    <location>
        <begin position="168"/>
        <end position="186"/>
    </location>
</feature>
<evidence type="ECO:0000256" key="7">
    <source>
        <dbReference type="SAM" id="Phobius"/>
    </source>
</evidence>
<dbReference type="HOGENOM" id="CLU_033147_0_1_9"/>
<dbReference type="InterPro" id="IPR017896">
    <property type="entry name" value="4Fe4S_Fe-S-bd"/>
</dbReference>